<comment type="caution">
    <text evidence="7">The sequence shown here is derived from an EMBL/GenBank/DDBJ whole genome shotgun (WGS) entry which is preliminary data.</text>
</comment>
<dbReference type="GO" id="GO:0046872">
    <property type="term" value="F:metal ion binding"/>
    <property type="evidence" value="ECO:0007669"/>
    <property type="project" value="UniProtKB-KW"/>
</dbReference>
<dbReference type="Proteomes" id="UP000289455">
    <property type="component" value="Unassembled WGS sequence"/>
</dbReference>
<reference evidence="7 8" key="1">
    <citation type="submission" date="2019-01" db="EMBL/GenBank/DDBJ databases">
        <title>Cytophagaceae bacterium strain CAR-16.</title>
        <authorList>
            <person name="Chen W.-M."/>
        </authorList>
    </citation>
    <scope>NUCLEOTIDE SEQUENCE [LARGE SCALE GENOMIC DNA]</scope>
    <source>
        <strain evidence="7 8">CAR-16</strain>
    </source>
</reference>
<dbReference type="AlphaFoldDB" id="A0A4Q1BZH1"/>
<evidence type="ECO:0000256" key="1">
    <source>
        <dbReference type="ARBA" id="ARBA00001946"/>
    </source>
</evidence>
<dbReference type="InterPro" id="IPR011330">
    <property type="entry name" value="Glyco_hydro/deAcase_b/a-brl"/>
</dbReference>
<evidence type="ECO:0000256" key="3">
    <source>
        <dbReference type="ARBA" id="ARBA00022801"/>
    </source>
</evidence>
<comment type="cofactor">
    <cofactor evidence="1">
        <name>Mg(2+)</name>
        <dbReference type="ChEBI" id="CHEBI:18420"/>
    </cofactor>
</comment>
<protein>
    <submittedName>
        <fullName evidence="7">ChbG/HpnK family deacetylase</fullName>
    </submittedName>
</protein>
<keyword evidence="2" id="KW-0479">Metal-binding</keyword>
<evidence type="ECO:0000313" key="8">
    <source>
        <dbReference type="Proteomes" id="UP000289455"/>
    </source>
</evidence>
<organism evidence="7 8">
    <name type="scientific">Aquirufa rosea</name>
    <dbReference type="NCBI Taxonomy" id="2509241"/>
    <lineage>
        <taxon>Bacteria</taxon>
        <taxon>Pseudomonadati</taxon>
        <taxon>Bacteroidota</taxon>
        <taxon>Cytophagia</taxon>
        <taxon>Cytophagales</taxon>
        <taxon>Flectobacillaceae</taxon>
        <taxon>Aquirufa</taxon>
    </lineage>
</organism>
<dbReference type="OrthoDB" id="9774177at2"/>
<evidence type="ECO:0000256" key="5">
    <source>
        <dbReference type="ARBA" id="ARBA00023277"/>
    </source>
</evidence>
<proteinExistence type="predicted"/>
<dbReference type="PANTHER" id="PTHR31609">
    <property type="entry name" value="YDJC DEACETYLASE FAMILY MEMBER"/>
    <property type="match status" value="1"/>
</dbReference>
<dbReference type="GO" id="GO:0016787">
    <property type="term" value="F:hydrolase activity"/>
    <property type="evidence" value="ECO:0007669"/>
    <property type="project" value="UniProtKB-KW"/>
</dbReference>
<accession>A0A4Q1BZH1</accession>
<dbReference type="GO" id="GO:0005975">
    <property type="term" value="P:carbohydrate metabolic process"/>
    <property type="evidence" value="ECO:0007669"/>
    <property type="project" value="InterPro"/>
</dbReference>
<evidence type="ECO:0000256" key="6">
    <source>
        <dbReference type="SAM" id="SignalP"/>
    </source>
</evidence>
<keyword evidence="4" id="KW-0460">Magnesium</keyword>
<dbReference type="InterPro" id="IPR006879">
    <property type="entry name" value="YdjC-like"/>
</dbReference>
<keyword evidence="3" id="KW-0378">Hydrolase</keyword>
<keyword evidence="5" id="KW-0119">Carbohydrate metabolism</keyword>
<dbReference type="GO" id="GO:0019213">
    <property type="term" value="F:deacetylase activity"/>
    <property type="evidence" value="ECO:0007669"/>
    <property type="project" value="TreeGrafter"/>
</dbReference>
<evidence type="ECO:0000256" key="4">
    <source>
        <dbReference type="ARBA" id="ARBA00022842"/>
    </source>
</evidence>
<sequence length="361" mass="40738">MKKLGLLLWAFITSSTISNSTMAQQQLEPTYAEKLGYPKGKKVVIFHVDDCGMSYSSNQGAYKSIEQGVATSCSIMMPCPWAASFIHYIQKNHPNLDAGLHLTLTSEWKDYRWPALSGFQQVPTLSDGDGCLWHSVEQVIKNASPDEVEREIRAQIERATRLGWKPTHLDSHMGTLFAYPPFLERYLKVGMELGIPVMFPGGNNKMLIESVNKPYIKKMKAEGKWKEGMPLPMAKFGLTDLVTESKKIGEMLWKAGLPVLDDLHSDSGDWKPEGNPSSAEWAKYKADQWIYQLEHMKPGVAMLIVHSSDITEEFKFISGSGGSRLADMNSMMHPDLKAYIEKEGIILSTFRELMERRKKVK</sequence>
<gene>
    <name evidence="7" type="ORF">ESB04_08365</name>
</gene>
<dbReference type="Gene3D" id="3.20.20.370">
    <property type="entry name" value="Glycoside hydrolase/deacetylase"/>
    <property type="match status" value="1"/>
</dbReference>
<evidence type="ECO:0000256" key="2">
    <source>
        <dbReference type="ARBA" id="ARBA00022723"/>
    </source>
</evidence>
<feature type="chain" id="PRO_5020736053" evidence="6">
    <location>
        <begin position="24"/>
        <end position="361"/>
    </location>
</feature>
<dbReference type="CDD" id="cd10802">
    <property type="entry name" value="YdjC_TTHB029_like"/>
    <property type="match status" value="1"/>
</dbReference>
<dbReference type="Pfam" id="PF04794">
    <property type="entry name" value="YdjC"/>
    <property type="match status" value="1"/>
</dbReference>
<evidence type="ECO:0000313" key="7">
    <source>
        <dbReference type="EMBL" id="RXK48954.1"/>
    </source>
</evidence>
<keyword evidence="6" id="KW-0732">Signal</keyword>
<keyword evidence="8" id="KW-1185">Reference proteome</keyword>
<dbReference type="RefSeq" id="WP_129027278.1">
    <property type="nucleotide sequence ID" value="NZ_SDHY01000004.1"/>
</dbReference>
<dbReference type="SUPFAM" id="SSF88713">
    <property type="entry name" value="Glycoside hydrolase/deacetylase"/>
    <property type="match status" value="1"/>
</dbReference>
<feature type="signal peptide" evidence="6">
    <location>
        <begin position="1"/>
        <end position="23"/>
    </location>
</feature>
<dbReference type="PANTHER" id="PTHR31609:SF1">
    <property type="entry name" value="CARBOHYDRATE DEACETYLASE"/>
    <property type="match status" value="1"/>
</dbReference>
<name>A0A4Q1BZH1_9BACT</name>
<dbReference type="EMBL" id="SDHY01000004">
    <property type="protein sequence ID" value="RXK48954.1"/>
    <property type="molecule type" value="Genomic_DNA"/>
</dbReference>